<name>A0A6J2V9P0_CHACN</name>
<reference evidence="3" key="1">
    <citation type="submission" date="2025-08" db="UniProtKB">
        <authorList>
            <consortium name="RefSeq"/>
        </authorList>
    </citation>
    <scope>IDENTIFICATION</scope>
</reference>
<dbReference type="OrthoDB" id="9378993at2759"/>
<feature type="region of interest" description="Disordered" evidence="1">
    <location>
        <begin position="362"/>
        <end position="509"/>
    </location>
</feature>
<dbReference type="InParanoid" id="A0A6J2V9P0"/>
<feature type="region of interest" description="Disordered" evidence="1">
    <location>
        <begin position="212"/>
        <end position="342"/>
    </location>
</feature>
<feature type="region of interest" description="Disordered" evidence="1">
    <location>
        <begin position="23"/>
        <end position="42"/>
    </location>
</feature>
<dbReference type="GO" id="GO:0043596">
    <property type="term" value="C:nuclear replication fork"/>
    <property type="evidence" value="ECO:0007669"/>
    <property type="project" value="TreeGrafter"/>
</dbReference>
<dbReference type="AlphaFoldDB" id="A0A6J2V9P0"/>
<dbReference type="GO" id="GO:0031297">
    <property type="term" value="P:replication fork processing"/>
    <property type="evidence" value="ECO:0007669"/>
    <property type="project" value="TreeGrafter"/>
</dbReference>
<feature type="compositionally biased region" description="Basic and acidic residues" evidence="1">
    <location>
        <begin position="279"/>
        <end position="291"/>
    </location>
</feature>
<feature type="compositionally biased region" description="Basic and acidic residues" evidence="1">
    <location>
        <begin position="367"/>
        <end position="378"/>
    </location>
</feature>
<dbReference type="GeneID" id="115810661"/>
<feature type="compositionally biased region" description="Polar residues" evidence="1">
    <location>
        <begin position="397"/>
        <end position="409"/>
    </location>
</feature>
<feature type="compositionally biased region" description="Polar residues" evidence="1">
    <location>
        <begin position="420"/>
        <end position="450"/>
    </location>
</feature>
<evidence type="ECO:0000313" key="3">
    <source>
        <dbReference type="RefSeq" id="XP_030628503.1"/>
    </source>
</evidence>
<dbReference type="InterPro" id="IPR029406">
    <property type="entry name" value="ETAA1"/>
</dbReference>
<feature type="compositionally biased region" description="Polar residues" evidence="1">
    <location>
        <begin position="89"/>
        <end position="127"/>
    </location>
</feature>
<proteinExistence type="predicted"/>
<dbReference type="CTD" id="100005357"/>
<feature type="region of interest" description="Disordered" evidence="1">
    <location>
        <begin position="63"/>
        <end position="174"/>
    </location>
</feature>
<dbReference type="Proteomes" id="UP000504632">
    <property type="component" value="Chromosome 4"/>
</dbReference>
<dbReference type="GO" id="GO:0043539">
    <property type="term" value="F:protein serine/threonine kinase activator activity"/>
    <property type="evidence" value="ECO:0007669"/>
    <property type="project" value="TreeGrafter"/>
</dbReference>
<protein>
    <submittedName>
        <fullName evidence="3">Ewing's tumor-associated antigen 1</fullName>
    </submittedName>
</protein>
<organism evidence="2 3">
    <name type="scientific">Chanos chanos</name>
    <name type="common">Milkfish</name>
    <name type="synonym">Mugil chanos</name>
    <dbReference type="NCBI Taxonomy" id="29144"/>
    <lineage>
        <taxon>Eukaryota</taxon>
        <taxon>Metazoa</taxon>
        <taxon>Chordata</taxon>
        <taxon>Craniata</taxon>
        <taxon>Vertebrata</taxon>
        <taxon>Euteleostomi</taxon>
        <taxon>Actinopterygii</taxon>
        <taxon>Neopterygii</taxon>
        <taxon>Teleostei</taxon>
        <taxon>Ostariophysi</taxon>
        <taxon>Gonorynchiformes</taxon>
        <taxon>Chanidae</taxon>
        <taxon>Chanos</taxon>
    </lineage>
</organism>
<feature type="compositionally biased region" description="Basic residues" evidence="1">
    <location>
        <begin position="489"/>
        <end position="503"/>
    </location>
</feature>
<dbReference type="Pfam" id="PF15350">
    <property type="entry name" value="ETAA1"/>
    <property type="match status" value="2"/>
</dbReference>
<feature type="compositionally biased region" description="Basic and acidic residues" evidence="1">
    <location>
        <begin position="529"/>
        <end position="539"/>
    </location>
</feature>
<evidence type="ECO:0000313" key="2">
    <source>
        <dbReference type="Proteomes" id="UP000504632"/>
    </source>
</evidence>
<feature type="compositionally biased region" description="Polar residues" evidence="1">
    <location>
        <begin position="229"/>
        <end position="274"/>
    </location>
</feature>
<dbReference type="GO" id="GO:2000001">
    <property type="term" value="P:regulation of DNA damage checkpoint"/>
    <property type="evidence" value="ECO:0007669"/>
    <property type="project" value="TreeGrafter"/>
</dbReference>
<feature type="compositionally biased region" description="Basic and acidic residues" evidence="1">
    <location>
        <begin position="76"/>
        <end position="86"/>
    </location>
</feature>
<evidence type="ECO:0000256" key="1">
    <source>
        <dbReference type="SAM" id="MobiDB-lite"/>
    </source>
</evidence>
<accession>A0A6J2V9P0</accession>
<dbReference type="PANTHER" id="PTHR16434">
    <property type="entry name" value="EWING'S TUMOR-ASSOCIATED ANTIGEN 1 ETAA1"/>
    <property type="match status" value="1"/>
</dbReference>
<keyword evidence="2" id="KW-1185">Reference proteome</keyword>
<dbReference type="GO" id="GO:0006974">
    <property type="term" value="P:DNA damage response"/>
    <property type="evidence" value="ECO:0007669"/>
    <property type="project" value="TreeGrafter"/>
</dbReference>
<gene>
    <name evidence="3" type="primary">etaa1b</name>
</gene>
<dbReference type="PANTHER" id="PTHR16434:SF2">
    <property type="entry name" value="EWING'S TUMOR-ASSOCIATED ANTIGEN 1"/>
    <property type="match status" value="1"/>
</dbReference>
<feature type="compositionally biased region" description="Low complexity" evidence="1">
    <location>
        <begin position="466"/>
        <end position="478"/>
    </location>
</feature>
<dbReference type="RefSeq" id="XP_030628503.1">
    <property type="nucleotide sequence ID" value="XM_030772643.1"/>
</dbReference>
<sequence>MPQNERPVQKESPLLQWIGDTAVSLTPEAHQPRVRRTSTRQNNVEDLMKLAKQFDINMIQQGKEKGLEMCQGSSENHADGEHRPADWPENTSSDQHLETELNSLFSGPTQPLSGRLSPPSTTSSQGSKPEPVALSGKRSDLGLNRNIPASVLNGAEAKEPVKSMTSKTDFDEDWENDDLLNDSFVLEMTQNPMPLIVTPALDTAQMVPQSKKCDSVAKRSPLASARKAASTQSLHSSESNYNNISTNQKTKNQSTLLAQPNLPLQSKTVSTQVLSRRGLNTERAKSEESSHMHKTQRGVFVTEVSSEEEKKTKQSSGSEEARPAPDGPTDFPKDGLFDSDALWDDGEDDLFYKVCDDVERISASQEQQKDSNESHEQTHSGAQHRPSKTSPTDRIKIQVNTSNVCSKPAQQAGGARQPLSVLSRSISMPESSSGPENNQDRSSVSASHTAVINDGRQHRPEQLKNAAGPGAATPEPTESLQIPESRQKPIGKPHSSHLSTFKRHLSDPLALTNKVFVPEHRTGRCSAAEIERKKQEAIARRRSRMGATQNPGAP</sequence>
<feature type="region of interest" description="Disordered" evidence="1">
    <location>
        <begin position="529"/>
        <end position="554"/>
    </location>
</feature>